<dbReference type="GeneID" id="97140981"/>
<dbReference type="Proteomes" id="UP000198956">
    <property type="component" value="Unassembled WGS sequence"/>
</dbReference>
<dbReference type="RefSeq" id="WP_057899342.1">
    <property type="nucleotide sequence ID" value="NZ_CP080764.1"/>
</dbReference>
<evidence type="ECO:0000313" key="2">
    <source>
        <dbReference type="EMBL" id="QYY43814.1"/>
    </source>
</evidence>
<proteinExistence type="predicted"/>
<dbReference type="Gene3D" id="1.10.10.1390">
    <property type="entry name" value="ATP-dependent DNA helicase RecQ"/>
    <property type="match status" value="1"/>
</dbReference>
<dbReference type="InterPro" id="IPR013324">
    <property type="entry name" value="RNA_pol_sigma_r3/r4-like"/>
</dbReference>
<evidence type="ECO:0000313" key="5">
    <source>
        <dbReference type="Proteomes" id="UP000826616"/>
    </source>
</evidence>
<evidence type="ECO:0000313" key="3">
    <source>
        <dbReference type="EMBL" id="SDG84654.1"/>
    </source>
</evidence>
<organism evidence="3 4">
    <name type="scientific">Aneurinibacillus thermoaerophilus</name>
    <dbReference type="NCBI Taxonomy" id="143495"/>
    <lineage>
        <taxon>Bacteria</taxon>
        <taxon>Bacillati</taxon>
        <taxon>Bacillota</taxon>
        <taxon>Bacilli</taxon>
        <taxon>Bacillales</taxon>
        <taxon>Paenibacillaceae</taxon>
        <taxon>Aneurinibacillus group</taxon>
        <taxon>Aneurinibacillus</taxon>
    </lineage>
</organism>
<protein>
    <submittedName>
        <fullName evidence="2">Helix-turn-helix domain-containing protein</fullName>
    </submittedName>
    <submittedName>
        <fullName evidence="3">Uncharacterized protein YpbB</fullName>
    </submittedName>
</protein>
<dbReference type="Pfam" id="PF14493">
    <property type="entry name" value="HTH_40"/>
    <property type="match status" value="1"/>
</dbReference>
<dbReference type="Gene3D" id="1.10.10.10">
    <property type="entry name" value="Winged helix-like DNA-binding domain superfamily/Winged helix DNA-binding domain"/>
    <property type="match status" value="1"/>
</dbReference>
<name>A0A1G7XKD0_ANETH</name>
<sequence>MNIQFMEGLFLLAASKFQGERTPQAIVHLLKGRKNNQVIADAALFGVSMLYGALHAFSVEEVRRMLDDLIARGWLGVRPGKKAGVFCLPAGEAALMKREARFRYEACCRSVSSVHEKVRAARFWKKLSLLIQTFSYWIAGETLFYPVVEQRELQYEVKRVIKTYPDKLEAARRMKEEMVRWMEGLAEEERMLLLRRLSGKARAGLTYRQLASMLDTAEGAVEMHVLRLAAEQLRRLSSGAYPMLAKVAGSRSDDAALTQTARWTKALLAAGFSLEEIVRQRGLKPGTIEDHIVEIAIADPAFDIHPFVSPEKVERIHAIVREKGTKKVGTIKREAGDSYNYLEIRLALVRASQGGR</sequence>
<dbReference type="AlphaFoldDB" id="A0A1G7XKD0"/>
<dbReference type="OrthoDB" id="2354672at2"/>
<evidence type="ECO:0000259" key="1">
    <source>
        <dbReference type="Pfam" id="PF14493"/>
    </source>
</evidence>
<dbReference type="EMBL" id="FNDE01000004">
    <property type="protein sequence ID" value="SDG84654.1"/>
    <property type="molecule type" value="Genomic_DNA"/>
</dbReference>
<accession>A0A1G7XKD0</accession>
<evidence type="ECO:0000313" key="4">
    <source>
        <dbReference type="Proteomes" id="UP000198956"/>
    </source>
</evidence>
<dbReference type="Proteomes" id="UP000826616">
    <property type="component" value="Chromosome"/>
</dbReference>
<dbReference type="InterPro" id="IPR029491">
    <property type="entry name" value="Helicase_HTH"/>
</dbReference>
<dbReference type="EMBL" id="CP080764">
    <property type="protein sequence ID" value="QYY43814.1"/>
    <property type="molecule type" value="Genomic_DNA"/>
</dbReference>
<reference evidence="2 5" key="2">
    <citation type="submission" date="2021-08" db="EMBL/GenBank/DDBJ databases">
        <title>Complete genome sequence of the strain Aneurinibacillus thermoaerophilus CCM 8960.</title>
        <authorList>
            <person name="Musilova J."/>
            <person name="Kourilova X."/>
            <person name="Pernicova I."/>
            <person name="Bezdicek M."/>
            <person name="Lengerova M."/>
            <person name="Obruca S."/>
            <person name="Sedlar K."/>
        </authorList>
    </citation>
    <scope>NUCLEOTIDE SEQUENCE [LARGE SCALE GENOMIC DNA]</scope>
    <source>
        <strain evidence="2 5">CCM 8960</strain>
    </source>
</reference>
<reference evidence="3 4" key="1">
    <citation type="submission" date="2016-10" db="EMBL/GenBank/DDBJ databases">
        <authorList>
            <person name="de Groot N.N."/>
        </authorList>
    </citation>
    <scope>NUCLEOTIDE SEQUENCE [LARGE SCALE GENOMIC DNA]</scope>
    <source>
        <strain evidence="3 4">L 420-91</strain>
    </source>
</reference>
<dbReference type="SUPFAM" id="SSF88659">
    <property type="entry name" value="Sigma3 and sigma4 domains of RNA polymerase sigma factors"/>
    <property type="match status" value="1"/>
</dbReference>
<keyword evidence="5" id="KW-1185">Reference proteome</keyword>
<dbReference type="InterPro" id="IPR036388">
    <property type="entry name" value="WH-like_DNA-bd_sf"/>
</dbReference>
<feature type="domain" description="Helicase Helix-turn-helix" evidence="1">
    <location>
        <begin position="261"/>
        <end position="348"/>
    </location>
</feature>
<gene>
    <name evidence="2" type="ORF">K3F53_06320</name>
    <name evidence="3" type="ORF">SAMN04489735_100432</name>
</gene>